<dbReference type="Proteomes" id="UP000470404">
    <property type="component" value="Unassembled WGS sequence"/>
</dbReference>
<dbReference type="RefSeq" id="WP_067579248.1">
    <property type="nucleotide sequence ID" value="NZ_FOWC01000005.1"/>
</dbReference>
<accession>A0A1I5QCR0</accession>
<proteinExistence type="predicted"/>
<protein>
    <recommendedName>
        <fullName evidence="5">Guanylate cyclase domain-containing protein</fullName>
    </recommendedName>
</protein>
<dbReference type="InterPro" id="IPR029787">
    <property type="entry name" value="Nucleotide_cyclase"/>
</dbReference>
<evidence type="ECO:0008006" key="5">
    <source>
        <dbReference type="Google" id="ProtNLM"/>
    </source>
</evidence>
<reference evidence="2 3" key="1">
    <citation type="submission" date="2016-10" db="EMBL/GenBank/DDBJ databases">
        <authorList>
            <person name="de Groot N.N."/>
        </authorList>
    </citation>
    <scope>NUCLEOTIDE SEQUENCE [LARGE SCALE GENOMIC DNA]</scope>
    <source>
        <strain evidence="2 3">DSM 44637</strain>
    </source>
</reference>
<dbReference type="STRING" id="112413.SAMN05421854_105267"/>
<reference evidence="1 4" key="2">
    <citation type="submission" date="2020-01" db="EMBL/GenBank/DDBJ databases">
        <title>Insect and environment-associated Actinomycetes.</title>
        <authorList>
            <person name="Currrie C."/>
            <person name="Chevrette M."/>
            <person name="Carlson C."/>
            <person name="Stubbendieck R."/>
            <person name="Wendt-Pienkowski E."/>
        </authorList>
    </citation>
    <scope>NUCLEOTIDE SEQUENCE [LARGE SCALE GENOMIC DNA]</scope>
    <source>
        <strain evidence="1 4">SID8386</strain>
    </source>
</reference>
<dbReference type="SUPFAM" id="SSF55073">
    <property type="entry name" value="Nucleotide cyclase"/>
    <property type="match status" value="1"/>
</dbReference>
<keyword evidence="4" id="KW-1185">Reference proteome</keyword>
<organism evidence="2 3">
    <name type="scientific">Amycolatopsis rubida</name>
    <dbReference type="NCBI Taxonomy" id="112413"/>
    <lineage>
        <taxon>Bacteria</taxon>
        <taxon>Bacillati</taxon>
        <taxon>Actinomycetota</taxon>
        <taxon>Actinomycetes</taxon>
        <taxon>Pseudonocardiales</taxon>
        <taxon>Pseudonocardiaceae</taxon>
        <taxon>Amycolatopsis</taxon>
    </lineage>
</organism>
<name>A0A1I5QCR0_9PSEU</name>
<evidence type="ECO:0000313" key="3">
    <source>
        <dbReference type="Proteomes" id="UP000199137"/>
    </source>
</evidence>
<evidence type="ECO:0000313" key="4">
    <source>
        <dbReference type="Proteomes" id="UP000470404"/>
    </source>
</evidence>
<dbReference type="Proteomes" id="UP000199137">
    <property type="component" value="Unassembled WGS sequence"/>
</dbReference>
<evidence type="ECO:0000313" key="2">
    <source>
        <dbReference type="EMBL" id="SFP43897.1"/>
    </source>
</evidence>
<dbReference type="Gene3D" id="3.30.70.1230">
    <property type="entry name" value="Nucleotide cyclase"/>
    <property type="match status" value="1"/>
</dbReference>
<dbReference type="AlphaFoldDB" id="A0A1I5QCR0"/>
<sequence length="206" mass="22332">MDTSAVQAPVHRAIVVVDIEGSTTRTNPARAGLRSVLFALLDEAFRAGGITEQFRDPFVDRGDGALCLVRPVDEVPKTVLLARVVPALTELLARHGDQDPELAFRLRVSVHAGEVHYDAHGPYGEDIDIACRLLDAPDLRRRLRSSSGPLALVVSNAIHRSVVRHGYAGIDRSSFAHAFHVRVGGQRTRGWVRTTDAVRPGAGLIA</sequence>
<gene>
    <name evidence="1" type="ORF">G3I59_34175</name>
    <name evidence="2" type="ORF">SAMN05421854_105267</name>
</gene>
<dbReference type="EMBL" id="JAAGNC010000173">
    <property type="protein sequence ID" value="NEC60499.1"/>
    <property type="molecule type" value="Genomic_DNA"/>
</dbReference>
<evidence type="ECO:0000313" key="1">
    <source>
        <dbReference type="EMBL" id="NEC60499.1"/>
    </source>
</evidence>
<dbReference type="OrthoDB" id="3482507at2"/>
<dbReference type="EMBL" id="FOWC01000005">
    <property type="protein sequence ID" value="SFP43897.1"/>
    <property type="molecule type" value="Genomic_DNA"/>
</dbReference>